<dbReference type="AlphaFoldDB" id="A0ABD0QQL6"/>
<gene>
    <name evidence="1" type="ORF">M9458_015604</name>
</gene>
<dbReference type="Proteomes" id="UP001529510">
    <property type="component" value="Unassembled WGS sequence"/>
</dbReference>
<organism evidence="1 2">
    <name type="scientific">Cirrhinus mrigala</name>
    <name type="common">Mrigala</name>
    <dbReference type="NCBI Taxonomy" id="683832"/>
    <lineage>
        <taxon>Eukaryota</taxon>
        <taxon>Metazoa</taxon>
        <taxon>Chordata</taxon>
        <taxon>Craniata</taxon>
        <taxon>Vertebrata</taxon>
        <taxon>Euteleostomi</taxon>
        <taxon>Actinopterygii</taxon>
        <taxon>Neopterygii</taxon>
        <taxon>Teleostei</taxon>
        <taxon>Ostariophysi</taxon>
        <taxon>Cypriniformes</taxon>
        <taxon>Cyprinidae</taxon>
        <taxon>Labeoninae</taxon>
        <taxon>Labeonini</taxon>
        <taxon>Cirrhinus</taxon>
    </lineage>
</organism>
<comment type="caution">
    <text evidence="1">The sequence shown here is derived from an EMBL/GenBank/DDBJ whole genome shotgun (WGS) entry which is preliminary data.</text>
</comment>
<dbReference type="EMBL" id="JAMKFB020000007">
    <property type="protein sequence ID" value="KAL0188505.1"/>
    <property type="molecule type" value="Genomic_DNA"/>
</dbReference>
<reference evidence="1 2" key="1">
    <citation type="submission" date="2024-05" db="EMBL/GenBank/DDBJ databases">
        <title>Genome sequencing and assembly of Indian major carp, Cirrhinus mrigala (Hamilton, 1822).</title>
        <authorList>
            <person name="Mohindra V."/>
            <person name="Chowdhury L.M."/>
            <person name="Lal K."/>
            <person name="Jena J.K."/>
        </authorList>
    </citation>
    <scope>NUCLEOTIDE SEQUENCE [LARGE SCALE GENOMIC DNA]</scope>
    <source>
        <strain evidence="1">CM1030</strain>
        <tissue evidence="1">Blood</tissue>
    </source>
</reference>
<evidence type="ECO:0000313" key="1">
    <source>
        <dbReference type="EMBL" id="KAL0188505.1"/>
    </source>
</evidence>
<feature type="non-terminal residue" evidence="1">
    <location>
        <position position="77"/>
    </location>
</feature>
<sequence length="77" mass="9221">HVFRTLESDPLFARQPGEDIPVEQKRELTFRRCKQLFKYDFVTRDDAMQNPWKMTILNDCLGMYDWSLGAKYFLNKG</sequence>
<evidence type="ECO:0000313" key="2">
    <source>
        <dbReference type="Proteomes" id="UP001529510"/>
    </source>
</evidence>
<accession>A0ABD0QQL6</accession>
<protein>
    <submittedName>
        <fullName evidence="1">Uncharacterized protein</fullName>
    </submittedName>
</protein>
<keyword evidence="2" id="KW-1185">Reference proteome</keyword>
<name>A0ABD0QQL6_CIRMR</name>
<feature type="non-terminal residue" evidence="1">
    <location>
        <position position="1"/>
    </location>
</feature>
<proteinExistence type="predicted"/>